<dbReference type="Proteomes" id="UP000064921">
    <property type="component" value="Chromosome"/>
</dbReference>
<evidence type="ECO:0000313" key="6">
    <source>
        <dbReference type="Proteomes" id="UP000064921"/>
    </source>
</evidence>
<dbReference type="InterPro" id="IPR001503">
    <property type="entry name" value="Glyco_trans_10"/>
</dbReference>
<comment type="similarity">
    <text evidence="1">Belongs to the glycosyltransferase 10 family.</text>
</comment>
<evidence type="ECO:0000256" key="1">
    <source>
        <dbReference type="ARBA" id="ARBA00008919"/>
    </source>
</evidence>
<dbReference type="InterPro" id="IPR055270">
    <property type="entry name" value="Glyco_tran_10_C"/>
</dbReference>
<evidence type="ECO:0000313" key="5">
    <source>
        <dbReference type="EMBL" id="ALV26682.1"/>
    </source>
</evidence>
<evidence type="ECO:0000259" key="4">
    <source>
        <dbReference type="Pfam" id="PF00852"/>
    </source>
</evidence>
<dbReference type="PANTHER" id="PTHR11929">
    <property type="entry name" value="ALPHA- 1,3 -FUCOSYLTRANSFERASE"/>
    <property type="match status" value="1"/>
</dbReference>
<dbReference type="Gene3D" id="3.40.50.150">
    <property type="entry name" value="Vaccinia Virus protein VP39"/>
    <property type="match status" value="1"/>
</dbReference>
<feature type="domain" description="Fucosyltransferase C-terminal" evidence="4">
    <location>
        <begin position="132"/>
        <end position="242"/>
    </location>
</feature>
<dbReference type="Gene3D" id="3.40.50.11660">
    <property type="entry name" value="Glycosyl transferase family 10, C-terminal domain"/>
    <property type="match status" value="1"/>
</dbReference>
<protein>
    <recommendedName>
        <fullName evidence="4">Fucosyltransferase C-terminal domain-containing protein</fullName>
    </recommendedName>
</protein>
<reference evidence="5 6" key="1">
    <citation type="submission" date="2015-10" db="EMBL/GenBank/DDBJ databases">
        <title>The world's first case of liver abscess caused by Pannonibacter phragmitetus.</title>
        <authorList>
            <person name="Ming D."/>
            <person name="Wang M."/>
            <person name="Zhou Y."/>
            <person name="Jiang T."/>
            <person name="Hu S."/>
        </authorList>
    </citation>
    <scope>NUCLEOTIDE SEQUENCE [LARGE SCALE GENOMIC DNA]</scope>
    <source>
        <strain evidence="5 6">31801</strain>
    </source>
</reference>
<sequence>MIKAAFVTLHASWPWERQLPGGQPAFDGAEFFVPVDEADIVFVYDALPEGRLVLKRPVPAVFVASEPENVKRYSPAFLAQFDAVITSDRDTAHPNRIFVQAGLPWHAGSMTAGGKLLDTPMTFEEFEAHEPRKTRLVSVVSSDKAFTAEHRARLAFVAKLKEALGDQVDVFGRGIADFADKRDVLDDYRYHIALENCAIEDYWTEKLADPYLTLTFPIYHGCPNIKDYFPEEALQPINIYEPDEAVEIIRKVIGSDLAEQRREHLLEARRRVMHEHNVFGLLAKTARDLLAADAGAAQRRARTLHPESHFLPLTAKLKLWLQHRIGQMPMLRKSLRFLKYKAHFVKVKAQHYWKYLTDEFYRSHQRWIRHNPQDDVRFQYDLPSGANILDVGGYAGDFAACFVELCNANVTVFEPVSKFAAQIEERFAGDPRVRVHEAGLSDKDEVAEFDLDADASGAFGSSGGQRVQVTLWDAERFLSQCGTDEWHLAKLNIEGGEYALLNRLIDTGRIASIKHIQVQFHLHVPGARDQYRQLAKRLRQTHKLQWRYPFVWESWVRREDAGRSHGRP</sequence>
<keyword evidence="2" id="KW-0328">Glycosyltransferase</keyword>
<dbReference type="InterPro" id="IPR006342">
    <property type="entry name" value="FkbM_mtfrase"/>
</dbReference>
<accession>A0A0U2W290</accession>
<dbReference type="PANTHER" id="PTHR11929:SF194">
    <property type="entry name" value="ALPHA-(1,3)-FUCOSYLTRANSFERASE 10"/>
    <property type="match status" value="1"/>
</dbReference>
<gene>
    <name evidence="5" type="ORF">APZ00_05980</name>
</gene>
<organism evidence="5 6">
    <name type="scientific">Pannonibacter phragmitetus</name>
    <dbReference type="NCBI Taxonomy" id="121719"/>
    <lineage>
        <taxon>Bacteria</taxon>
        <taxon>Pseudomonadati</taxon>
        <taxon>Pseudomonadota</taxon>
        <taxon>Alphaproteobacteria</taxon>
        <taxon>Hyphomicrobiales</taxon>
        <taxon>Stappiaceae</taxon>
        <taxon>Pannonibacter</taxon>
    </lineage>
</organism>
<keyword evidence="3" id="KW-0808">Transferase</keyword>
<dbReference type="NCBIfam" id="TIGR01444">
    <property type="entry name" value="fkbM_fam"/>
    <property type="match status" value="1"/>
</dbReference>
<dbReference type="STRING" id="121719.APZ00_05980"/>
<dbReference type="GO" id="GO:0008417">
    <property type="term" value="F:fucosyltransferase activity"/>
    <property type="evidence" value="ECO:0007669"/>
    <property type="project" value="InterPro"/>
</dbReference>
<dbReference type="SUPFAM" id="SSF53335">
    <property type="entry name" value="S-adenosyl-L-methionine-dependent methyltransferases"/>
    <property type="match status" value="1"/>
</dbReference>
<keyword evidence="6" id="KW-1185">Reference proteome</keyword>
<evidence type="ECO:0000256" key="3">
    <source>
        <dbReference type="ARBA" id="ARBA00022679"/>
    </source>
</evidence>
<dbReference type="SUPFAM" id="SSF53756">
    <property type="entry name" value="UDP-Glycosyltransferase/glycogen phosphorylase"/>
    <property type="match status" value="1"/>
</dbReference>
<evidence type="ECO:0000256" key="2">
    <source>
        <dbReference type="ARBA" id="ARBA00022676"/>
    </source>
</evidence>
<dbReference type="EMBL" id="CP013068">
    <property type="protein sequence ID" value="ALV26682.1"/>
    <property type="molecule type" value="Genomic_DNA"/>
</dbReference>
<dbReference type="KEGG" id="pphr:APZ00_05980"/>
<dbReference type="GO" id="GO:0016020">
    <property type="term" value="C:membrane"/>
    <property type="evidence" value="ECO:0007669"/>
    <property type="project" value="InterPro"/>
</dbReference>
<dbReference type="InterPro" id="IPR029063">
    <property type="entry name" value="SAM-dependent_MTases_sf"/>
</dbReference>
<dbReference type="Pfam" id="PF00852">
    <property type="entry name" value="Glyco_transf_10"/>
    <property type="match status" value="1"/>
</dbReference>
<name>A0A0U2W290_9HYPH</name>
<proteinExistence type="inferred from homology"/>
<dbReference type="InterPro" id="IPR038577">
    <property type="entry name" value="GT10-like_C_sf"/>
</dbReference>
<dbReference type="AlphaFoldDB" id="A0A0U2W290"/>
<dbReference type="RefSeq" id="WP_058898348.1">
    <property type="nucleotide sequence ID" value="NZ_CP013068.1"/>
</dbReference>